<dbReference type="PATRIC" id="fig|1195763.3.peg.2385"/>
<gene>
    <name evidence="1" type="ORF">ABT56_11340</name>
</gene>
<accession>A0A0J1JTD9</accession>
<dbReference type="Proteomes" id="UP000036097">
    <property type="component" value="Unassembled WGS sequence"/>
</dbReference>
<dbReference type="EMBL" id="LDOT01000013">
    <property type="protein sequence ID" value="KLV05552.1"/>
    <property type="molecule type" value="Genomic_DNA"/>
</dbReference>
<name>A0A0J1JTD9_9GAMM</name>
<evidence type="ECO:0000313" key="1">
    <source>
        <dbReference type="EMBL" id="KLV05552.1"/>
    </source>
</evidence>
<dbReference type="RefSeq" id="WP_047878980.1">
    <property type="nucleotide sequence ID" value="NZ_LDOT01000013.1"/>
</dbReference>
<organism evidence="1 2">
    <name type="scientific">Photobacterium aquae</name>
    <dbReference type="NCBI Taxonomy" id="1195763"/>
    <lineage>
        <taxon>Bacteria</taxon>
        <taxon>Pseudomonadati</taxon>
        <taxon>Pseudomonadota</taxon>
        <taxon>Gammaproteobacteria</taxon>
        <taxon>Vibrionales</taxon>
        <taxon>Vibrionaceae</taxon>
        <taxon>Photobacterium</taxon>
    </lineage>
</organism>
<protein>
    <submittedName>
        <fullName evidence="1">Uncharacterized protein</fullName>
    </submittedName>
</protein>
<proteinExistence type="predicted"/>
<sequence>MLCPDCKQPMAKTKDNQNHCLDINCPPSRTQCPECESANTEIVNKSISDASLCCKDCQATWTISRSQ</sequence>
<comment type="caution">
    <text evidence="1">The sequence shown here is derived from an EMBL/GenBank/DDBJ whole genome shotgun (WGS) entry which is preliminary data.</text>
</comment>
<reference evidence="1 2" key="1">
    <citation type="submission" date="2015-05" db="EMBL/GenBank/DDBJ databases">
        <title>Photobacterium galathea sp. nov.</title>
        <authorList>
            <person name="Machado H."/>
            <person name="Gram L."/>
        </authorList>
    </citation>
    <scope>NUCLEOTIDE SEQUENCE [LARGE SCALE GENOMIC DNA]</scope>
    <source>
        <strain evidence="1 2">CGMCC 1.12159</strain>
    </source>
</reference>
<evidence type="ECO:0000313" key="2">
    <source>
        <dbReference type="Proteomes" id="UP000036097"/>
    </source>
</evidence>
<keyword evidence="2" id="KW-1185">Reference proteome</keyword>
<dbReference type="AlphaFoldDB" id="A0A0J1JTD9"/>
<dbReference type="OrthoDB" id="5817279at2"/>